<dbReference type="Proteomes" id="UP000800097">
    <property type="component" value="Unassembled WGS sequence"/>
</dbReference>
<protein>
    <submittedName>
        <fullName evidence="2">Uncharacterized protein</fullName>
    </submittedName>
</protein>
<proteinExistence type="predicted"/>
<keyword evidence="3" id="KW-1185">Reference proteome</keyword>
<dbReference type="GeneID" id="54552726"/>
<dbReference type="AlphaFoldDB" id="A0A6A6JWJ7"/>
<sequence>MSEVSFADFVKESREKKKREALAQEILGSRGRKAGAGALPNTRNGAQKPSLVSRMSSSSGVNKSRSSSAKPAANIEGKWQHDLHDAGNHQGPPKKPYRAASASQIDRNTRTFNKFRSVLQDNVSGSDSSGFNIKGVATGGPFTVIASNFAIGTTAADIEAVMVPIANERDGTVLSCRLISAKPTVMVELTVDKRDAAQNIVDMFNNKKACPSNRADGRLLYVYIKESTGAAPQQRPAARLTQSFDDMEVDNTSSARNGSYQDGRFGFSENGYREPPRGPRRRY</sequence>
<evidence type="ECO:0000256" key="1">
    <source>
        <dbReference type="SAM" id="MobiDB-lite"/>
    </source>
</evidence>
<feature type="compositionally biased region" description="Low complexity" evidence="1">
    <location>
        <begin position="50"/>
        <end position="68"/>
    </location>
</feature>
<dbReference type="RefSeq" id="XP_033657726.1">
    <property type="nucleotide sequence ID" value="XM_033799551.1"/>
</dbReference>
<dbReference type="EMBL" id="ML986485">
    <property type="protein sequence ID" value="KAF2280188.1"/>
    <property type="molecule type" value="Genomic_DNA"/>
</dbReference>
<feature type="region of interest" description="Disordered" evidence="1">
    <location>
        <begin position="248"/>
        <end position="283"/>
    </location>
</feature>
<feature type="compositionally biased region" description="Polar residues" evidence="1">
    <location>
        <begin position="248"/>
        <end position="260"/>
    </location>
</feature>
<evidence type="ECO:0000313" key="2">
    <source>
        <dbReference type="EMBL" id="KAF2280188.1"/>
    </source>
</evidence>
<dbReference type="OrthoDB" id="5374349at2759"/>
<organism evidence="2 3">
    <name type="scientific">Westerdykella ornata</name>
    <dbReference type="NCBI Taxonomy" id="318751"/>
    <lineage>
        <taxon>Eukaryota</taxon>
        <taxon>Fungi</taxon>
        <taxon>Dikarya</taxon>
        <taxon>Ascomycota</taxon>
        <taxon>Pezizomycotina</taxon>
        <taxon>Dothideomycetes</taxon>
        <taxon>Pleosporomycetidae</taxon>
        <taxon>Pleosporales</taxon>
        <taxon>Sporormiaceae</taxon>
        <taxon>Westerdykella</taxon>
    </lineage>
</organism>
<feature type="compositionally biased region" description="Basic and acidic residues" evidence="1">
    <location>
        <begin position="78"/>
        <end position="87"/>
    </location>
</feature>
<evidence type="ECO:0000313" key="3">
    <source>
        <dbReference type="Proteomes" id="UP000800097"/>
    </source>
</evidence>
<gene>
    <name evidence="2" type="ORF">EI97DRAFT_439244</name>
</gene>
<feature type="region of interest" description="Disordered" evidence="1">
    <location>
        <begin position="25"/>
        <end position="106"/>
    </location>
</feature>
<name>A0A6A6JWJ7_WESOR</name>
<accession>A0A6A6JWJ7</accession>
<reference evidence="2" key="1">
    <citation type="journal article" date="2020" name="Stud. Mycol.">
        <title>101 Dothideomycetes genomes: a test case for predicting lifestyles and emergence of pathogens.</title>
        <authorList>
            <person name="Haridas S."/>
            <person name="Albert R."/>
            <person name="Binder M."/>
            <person name="Bloem J."/>
            <person name="Labutti K."/>
            <person name="Salamov A."/>
            <person name="Andreopoulos B."/>
            <person name="Baker S."/>
            <person name="Barry K."/>
            <person name="Bills G."/>
            <person name="Bluhm B."/>
            <person name="Cannon C."/>
            <person name="Castanera R."/>
            <person name="Culley D."/>
            <person name="Daum C."/>
            <person name="Ezra D."/>
            <person name="Gonzalez J."/>
            <person name="Henrissat B."/>
            <person name="Kuo A."/>
            <person name="Liang C."/>
            <person name="Lipzen A."/>
            <person name="Lutzoni F."/>
            <person name="Magnuson J."/>
            <person name="Mondo S."/>
            <person name="Nolan M."/>
            <person name="Ohm R."/>
            <person name="Pangilinan J."/>
            <person name="Park H.-J."/>
            <person name="Ramirez L."/>
            <person name="Alfaro M."/>
            <person name="Sun H."/>
            <person name="Tritt A."/>
            <person name="Yoshinaga Y."/>
            <person name="Zwiers L.-H."/>
            <person name="Turgeon B."/>
            <person name="Goodwin S."/>
            <person name="Spatafora J."/>
            <person name="Crous P."/>
            <person name="Grigoriev I."/>
        </authorList>
    </citation>
    <scope>NUCLEOTIDE SEQUENCE</scope>
    <source>
        <strain evidence="2">CBS 379.55</strain>
    </source>
</reference>